<dbReference type="AlphaFoldDB" id="A0A0D9ZD89"/>
<dbReference type="Gramene" id="OGLUM03G34110.1">
    <property type="protein sequence ID" value="OGLUM03G34110.1"/>
    <property type="gene ID" value="OGLUM03G34110"/>
</dbReference>
<dbReference type="Proteomes" id="UP000026961">
    <property type="component" value="Chromosome 3"/>
</dbReference>
<feature type="compositionally biased region" description="Basic and acidic residues" evidence="1">
    <location>
        <begin position="123"/>
        <end position="139"/>
    </location>
</feature>
<dbReference type="HOGENOM" id="CLU_1257800_0_0_1"/>
<feature type="region of interest" description="Disordered" evidence="1">
    <location>
        <begin position="119"/>
        <end position="150"/>
    </location>
</feature>
<dbReference type="EnsemblPlants" id="OGLUM03G34110.1">
    <property type="protein sequence ID" value="OGLUM03G34110.1"/>
    <property type="gene ID" value="OGLUM03G34110"/>
</dbReference>
<evidence type="ECO:0000313" key="2">
    <source>
        <dbReference type="EnsemblPlants" id="OGLUM03G34110.1"/>
    </source>
</evidence>
<organism evidence="2">
    <name type="scientific">Oryza glumipatula</name>
    <dbReference type="NCBI Taxonomy" id="40148"/>
    <lineage>
        <taxon>Eukaryota</taxon>
        <taxon>Viridiplantae</taxon>
        <taxon>Streptophyta</taxon>
        <taxon>Embryophyta</taxon>
        <taxon>Tracheophyta</taxon>
        <taxon>Spermatophyta</taxon>
        <taxon>Magnoliopsida</taxon>
        <taxon>Liliopsida</taxon>
        <taxon>Poales</taxon>
        <taxon>Poaceae</taxon>
        <taxon>BOP clade</taxon>
        <taxon>Oryzoideae</taxon>
        <taxon>Oryzeae</taxon>
        <taxon>Oryzinae</taxon>
        <taxon>Oryza</taxon>
    </lineage>
</organism>
<reference evidence="2" key="2">
    <citation type="submission" date="2018-05" db="EMBL/GenBank/DDBJ databases">
        <title>OgluRS3 (Oryza glumaepatula Reference Sequence Version 3).</title>
        <authorList>
            <person name="Zhang J."/>
            <person name="Kudrna D."/>
            <person name="Lee S."/>
            <person name="Talag J."/>
            <person name="Welchert J."/>
            <person name="Wing R.A."/>
        </authorList>
    </citation>
    <scope>NUCLEOTIDE SEQUENCE [LARGE SCALE GENOMIC DNA]</scope>
</reference>
<keyword evidence="3" id="KW-1185">Reference proteome</keyword>
<evidence type="ECO:0000256" key="1">
    <source>
        <dbReference type="SAM" id="MobiDB-lite"/>
    </source>
</evidence>
<proteinExistence type="predicted"/>
<protein>
    <submittedName>
        <fullName evidence="2">Uncharacterized protein</fullName>
    </submittedName>
</protein>
<accession>A0A0D9ZD89</accession>
<sequence>MEKAALQAQRENGRKIMSGSSIKEVIIWPLQQHIFFPSSKIVPYRPQALRVPGITINAGGRTSNAIQIAEPHATNLNQSRGQAPSHRIEWLRCLWSPLSPSPSPDASSPREEDRWVNGSMRMQGEEGSPRVARKGELGGREAAAAARPTSSATHWIENFMLSLSAPTQNQAMGQQIDPHTATPSISITVPPKLAPHGPLPLLEEKGLGQQIDPHAIAGNR</sequence>
<name>A0A0D9ZD89_9ORYZ</name>
<reference evidence="2" key="1">
    <citation type="submission" date="2015-04" db="UniProtKB">
        <authorList>
            <consortium name="EnsemblPlants"/>
        </authorList>
    </citation>
    <scope>IDENTIFICATION</scope>
</reference>
<evidence type="ECO:0000313" key="3">
    <source>
        <dbReference type="Proteomes" id="UP000026961"/>
    </source>
</evidence>